<reference evidence="2 3" key="1">
    <citation type="submission" date="2020-05" db="EMBL/GenBank/DDBJ databases">
        <title>Hymenobacter terrestris sp. nov. and Hymenobacter lapidiphilus sp. nov., isolated from regoliths in Antarctica.</title>
        <authorList>
            <person name="Sedlacek I."/>
            <person name="Pantucek R."/>
            <person name="Zeman M."/>
            <person name="Holochova P."/>
            <person name="Kralova S."/>
            <person name="Stankova E."/>
            <person name="Sedo O."/>
            <person name="Micenkova L."/>
            <person name="Svec P."/>
            <person name="Gupta V."/>
            <person name="Sood U."/>
            <person name="Korpole U.S."/>
            <person name="Lal R."/>
        </authorList>
    </citation>
    <scope>NUCLEOTIDE SEQUENCE [LARGE SCALE GENOMIC DNA]</scope>
    <source>
        <strain evidence="2 3">P5342</strain>
    </source>
</reference>
<feature type="compositionally biased region" description="Basic and acidic residues" evidence="1">
    <location>
        <begin position="8"/>
        <end position="19"/>
    </location>
</feature>
<evidence type="ECO:0000256" key="1">
    <source>
        <dbReference type="SAM" id="MobiDB-lite"/>
    </source>
</evidence>
<evidence type="ECO:0000313" key="3">
    <source>
        <dbReference type="Proteomes" id="UP000565521"/>
    </source>
</evidence>
<name>A0A7Y7U639_9BACT</name>
<accession>A0A7Y7U639</accession>
<organism evidence="2 3">
    <name type="scientific">Hymenobacter lapidiphilus</name>
    <dbReference type="NCBI Taxonomy" id="2608003"/>
    <lineage>
        <taxon>Bacteria</taxon>
        <taxon>Pseudomonadati</taxon>
        <taxon>Bacteroidota</taxon>
        <taxon>Cytophagia</taxon>
        <taxon>Cytophagales</taxon>
        <taxon>Hymenobacteraceae</taxon>
        <taxon>Hymenobacter</taxon>
    </lineage>
</organism>
<protein>
    <submittedName>
        <fullName evidence="2">Uncharacterized protein</fullName>
    </submittedName>
</protein>
<sequence length="137" mass="14035">MMANDQKNPNDEQQNEHNRTQQQVANAGNNVPRPENVGGVSVQQQGGKSLTSAPEPEGDHGGNRGGSQDDGPKSAKGSSNRGGQPGADQKNDGGGSDAENADQTKNTTAYNIEYSNARSAPSSANDGGKMGDADNPA</sequence>
<feature type="region of interest" description="Disordered" evidence="1">
    <location>
        <begin position="1"/>
        <end position="137"/>
    </location>
</feature>
<proteinExistence type="predicted"/>
<feature type="compositionally biased region" description="Polar residues" evidence="1">
    <location>
        <begin position="20"/>
        <end position="29"/>
    </location>
</feature>
<dbReference type="Proteomes" id="UP000565521">
    <property type="component" value="Unassembled WGS sequence"/>
</dbReference>
<dbReference type="EMBL" id="JABKAU010000021">
    <property type="protein sequence ID" value="NVO31962.1"/>
    <property type="molecule type" value="Genomic_DNA"/>
</dbReference>
<comment type="caution">
    <text evidence="2">The sequence shown here is derived from an EMBL/GenBank/DDBJ whole genome shotgun (WGS) entry which is preliminary data.</text>
</comment>
<evidence type="ECO:0000313" key="2">
    <source>
        <dbReference type="EMBL" id="NVO31962.1"/>
    </source>
</evidence>
<dbReference type="RefSeq" id="WP_176908858.1">
    <property type="nucleotide sequence ID" value="NZ_JABKAU010000021.1"/>
</dbReference>
<keyword evidence="3" id="KW-1185">Reference proteome</keyword>
<gene>
    <name evidence="2" type="ORF">HW554_12120</name>
</gene>
<dbReference type="AlphaFoldDB" id="A0A7Y7U639"/>
<feature type="compositionally biased region" description="Low complexity" evidence="1">
    <location>
        <begin position="37"/>
        <end position="47"/>
    </location>
</feature>
<feature type="compositionally biased region" description="Polar residues" evidence="1">
    <location>
        <begin position="101"/>
        <end position="125"/>
    </location>
</feature>